<dbReference type="Gene3D" id="1.10.10.10">
    <property type="entry name" value="Winged helix-like DNA-binding domain superfamily/Winged helix DNA-binding domain"/>
    <property type="match status" value="1"/>
</dbReference>
<dbReference type="InterPro" id="IPR036388">
    <property type="entry name" value="WH-like_DNA-bd_sf"/>
</dbReference>
<dbReference type="SUPFAM" id="SSF46767">
    <property type="entry name" value="Methylated DNA-protein cysteine methyltransferase, C-terminal domain"/>
    <property type="match status" value="1"/>
</dbReference>
<dbReference type="CDD" id="cd06445">
    <property type="entry name" value="ATase"/>
    <property type="match status" value="1"/>
</dbReference>
<comment type="similarity">
    <text evidence="1 6">Belongs to the Fmt family.</text>
</comment>
<keyword evidence="11" id="KW-1185">Reference proteome</keyword>
<reference evidence="10 11" key="1">
    <citation type="submission" date="2019-06" db="EMBL/GenBank/DDBJ databases">
        <title>Sequencing the genomes of 1000 actinobacteria strains.</title>
        <authorList>
            <person name="Klenk H.-P."/>
        </authorList>
    </citation>
    <scope>NUCLEOTIDE SEQUENCE [LARGE SCALE GENOMIC DNA]</scope>
    <source>
        <strain evidence="10 11">DSM 8251</strain>
    </source>
</reference>
<feature type="domain" description="Formyl transferase N-terminal" evidence="7">
    <location>
        <begin position="109"/>
        <end position="287"/>
    </location>
</feature>
<evidence type="ECO:0000256" key="6">
    <source>
        <dbReference type="HAMAP-Rule" id="MF_00182"/>
    </source>
</evidence>
<dbReference type="NCBIfam" id="TIGR00460">
    <property type="entry name" value="fmt"/>
    <property type="match status" value="1"/>
</dbReference>
<evidence type="ECO:0000259" key="8">
    <source>
        <dbReference type="Pfam" id="PF01035"/>
    </source>
</evidence>
<dbReference type="InterPro" id="IPR036477">
    <property type="entry name" value="Formyl_transf_N_sf"/>
</dbReference>
<evidence type="ECO:0000256" key="2">
    <source>
        <dbReference type="ARBA" id="ARBA00012261"/>
    </source>
</evidence>
<dbReference type="Pfam" id="PF00551">
    <property type="entry name" value="Formyl_trans_N"/>
    <property type="match status" value="1"/>
</dbReference>
<dbReference type="PANTHER" id="PTHR11138">
    <property type="entry name" value="METHIONYL-TRNA FORMYLTRANSFERASE"/>
    <property type="match status" value="1"/>
</dbReference>
<dbReference type="GO" id="GO:0004479">
    <property type="term" value="F:methionyl-tRNA formyltransferase activity"/>
    <property type="evidence" value="ECO:0007669"/>
    <property type="project" value="UniProtKB-UniRule"/>
</dbReference>
<feature type="domain" description="Formyl transferase C-terminal" evidence="9">
    <location>
        <begin position="312"/>
        <end position="405"/>
    </location>
</feature>
<dbReference type="GO" id="GO:0006281">
    <property type="term" value="P:DNA repair"/>
    <property type="evidence" value="ECO:0007669"/>
    <property type="project" value="InterPro"/>
</dbReference>
<proteinExistence type="inferred from homology"/>
<name>A0A542ZPM1_9ACTN</name>
<dbReference type="HAMAP" id="MF_00182">
    <property type="entry name" value="Formyl_trans"/>
    <property type="match status" value="1"/>
</dbReference>
<organism evidence="10 11">
    <name type="scientific">Propioniferax innocua</name>
    <dbReference type="NCBI Taxonomy" id="1753"/>
    <lineage>
        <taxon>Bacteria</taxon>
        <taxon>Bacillati</taxon>
        <taxon>Actinomycetota</taxon>
        <taxon>Actinomycetes</taxon>
        <taxon>Propionibacteriales</taxon>
        <taxon>Propionibacteriaceae</taxon>
        <taxon>Propioniferax</taxon>
    </lineage>
</organism>
<comment type="function">
    <text evidence="6">Attaches a formyl group to the free amino group of methionyl-tRNA(fMet). The formyl group appears to play a dual role in the initiator identity of N-formylmethionyl-tRNA by promoting its recognition by IF2 and preventing the misappropriation of this tRNA by the elongation apparatus.</text>
</comment>
<dbReference type="CDD" id="cd08704">
    <property type="entry name" value="Met_tRNA_FMT_C"/>
    <property type="match status" value="1"/>
</dbReference>
<dbReference type="EC" id="2.1.2.9" evidence="2 6"/>
<dbReference type="InterPro" id="IPR005793">
    <property type="entry name" value="Formyl_trans_C"/>
</dbReference>
<gene>
    <name evidence="6" type="primary">fmt</name>
    <name evidence="10" type="ORF">FB460_0085</name>
</gene>
<dbReference type="CDD" id="cd08646">
    <property type="entry name" value="FMT_core_Met-tRNA-FMT_N"/>
    <property type="match status" value="1"/>
</dbReference>
<evidence type="ECO:0000256" key="3">
    <source>
        <dbReference type="ARBA" id="ARBA00022679"/>
    </source>
</evidence>
<dbReference type="Pfam" id="PF02911">
    <property type="entry name" value="Formyl_trans_C"/>
    <property type="match status" value="1"/>
</dbReference>
<keyword evidence="3 6" id="KW-0808">Transferase</keyword>
<dbReference type="GO" id="GO:0005829">
    <property type="term" value="C:cytosol"/>
    <property type="evidence" value="ECO:0007669"/>
    <property type="project" value="TreeGrafter"/>
</dbReference>
<dbReference type="Proteomes" id="UP000316196">
    <property type="component" value="Unassembled WGS sequence"/>
</dbReference>
<dbReference type="SUPFAM" id="SSF50486">
    <property type="entry name" value="FMT C-terminal domain-like"/>
    <property type="match status" value="1"/>
</dbReference>
<feature type="domain" description="Methylated-DNA-[protein]-cysteine S-methyltransferase DNA binding" evidence="8">
    <location>
        <begin position="6"/>
        <end position="61"/>
    </location>
</feature>
<dbReference type="InterPro" id="IPR036217">
    <property type="entry name" value="MethylDNA_cys_MeTrfase_DNAb"/>
</dbReference>
<dbReference type="EMBL" id="VFOR01000001">
    <property type="protein sequence ID" value="TQL62314.1"/>
    <property type="molecule type" value="Genomic_DNA"/>
</dbReference>
<keyword evidence="4" id="KW-0227">DNA damage</keyword>
<dbReference type="Gene3D" id="3.40.50.12230">
    <property type="match status" value="1"/>
</dbReference>
<dbReference type="InterPro" id="IPR014048">
    <property type="entry name" value="MethylDNA_cys_MeTrfase_DNA-bd"/>
</dbReference>
<dbReference type="AlphaFoldDB" id="A0A542ZPM1"/>
<dbReference type="PANTHER" id="PTHR11138:SF5">
    <property type="entry name" value="METHIONYL-TRNA FORMYLTRANSFERASE, MITOCHONDRIAL"/>
    <property type="match status" value="1"/>
</dbReference>
<evidence type="ECO:0000313" key="10">
    <source>
        <dbReference type="EMBL" id="TQL62314.1"/>
    </source>
</evidence>
<dbReference type="InterPro" id="IPR044135">
    <property type="entry name" value="Met-tRNA-FMT_C"/>
</dbReference>
<evidence type="ECO:0000313" key="11">
    <source>
        <dbReference type="Proteomes" id="UP000316196"/>
    </source>
</evidence>
<dbReference type="InterPro" id="IPR011034">
    <property type="entry name" value="Formyl_transferase-like_C_sf"/>
</dbReference>
<dbReference type="SUPFAM" id="SSF53328">
    <property type="entry name" value="Formyltransferase"/>
    <property type="match status" value="1"/>
</dbReference>
<evidence type="ECO:0000259" key="9">
    <source>
        <dbReference type="Pfam" id="PF02911"/>
    </source>
</evidence>
<dbReference type="FunFam" id="3.40.50.12230:FF:000001">
    <property type="entry name" value="Methionyl-tRNA formyltransferase"/>
    <property type="match status" value="1"/>
</dbReference>
<sequence length="416" mass="44956">MTPLPDRVRRIVEEIPPGRVLTYGDIADLVGTGARQVGQVMATLEPGAPWWRVVNAQGRLPSWLVDEAQESWRVEEMPLGPDSDRVMLARARLSVTEVARLWPTTMGRMRIMFAGTPEVAVPSLQALLDSEHEVIGVITRPDAPRGRGKRLHPSPVAEVALEAGIEVLRPAHPRDPEFQQRLRELAPDCIPVVAYGALVPQTALDIPTHGWVNLHFSLLPRWRGAAPVQHAIMAGDDETGACVFQLVEALDAGDVFGEIRRSIEPADTAGDLLDALAVDGAGLLVETLDAIGAGTATATPQPEEGITLAPKLGVEDGRIDWSMDAEEIDRRIRGCSPAPGAWTTWRGERFKVHAARPVAGAVVEPGVIVSSKKWLQVGTGSRPLELDLVQPPGKKPMRAADWARGVTIEPGERFGA</sequence>
<feature type="binding site" evidence="6">
    <location>
        <begin position="217"/>
        <end position="220"/>
    </location>
    <ligand>
        <name>(6S)-5,6,7,8-tetrahydrofolate</name>
        <dbReference type="ChEBI" id="CHEBI:57453"/>
    </ligand>
</feature>
<comment type="catalytic activity">
    <reaction evidence="6">
        <text>L-methionyl-tRNA(fMet) + (6R)-10-formyltetrahydrofolate = N-formyl-L-methionyl-tRNA(fMet) + (6S)-5,6,7,8-tetrahydrofolate + H(+)</text>
        <dbReference type="Rhea" id="RHEA:24380"/>
        <dbReference type="Rhea" id="RHEA-COMP:9952"/>
        <dbReference type="Rhea" id="RHEA-COMP:9953"/>
        <dbReference type="ChEBI" id="CHEBI:15378"/>
        <dbReference type="ChEBI" id="CHEBI:57453"/>
        <dbReference type="ChEBI" id="CHEBI:78530"/>
        <dbReference type="ChEBI" id="CHEBI:78844"/>
        <dbReference type="ChEBI" id="CHEBI:195366"/>
        <dbReference type="EC" id="2.1.2.9"/>
    </reaction>
</comment>
<dbReference type="RefSeq" id="WP_142092183.1">
    <property type="nucleotide sequence ID" value="NZ_BAAAMD010000003.1"/>
</dbReference>
<dbReference type="InterPro" id="IPR002376">
    <property type="entry name" value="Formyl_transf_N"/>
</dbReference>
<evidence type="ECO:0000259" key="7">
    <source>
        <dbReference type="Pfam" id="PF00551"/>
    </source>
</evidence>
<dbReference type="InterPro" id="IPR005794">
    <property type="entry name" value="Fmt"/>
</dbReference>
<dbReference type="InterPro" id="IPR041711">
    <property type="entry name" value="Met-tRNA-FMT_N"/>
</dbReference>
<evidence type="ECO:0000256" key="4">
    <source>
        <dbReference type="ARBA" id="ARBA00022763"/>
    </source>
</evidence>
<accession>A0A542ZPM1</accession>
<dbReference type="Pfam" id="PF01035">
    <property type="entry name" value="DNA_binding_1"/>
    <property type="match status" value="1"/>
</dbReference>
<comment type="caution">
    <text evidence="10">The sequence shown here is derived from an EMBL/GenBank/DDBJ whole genome shotgun (WGS) entry which is preliminary data.</text>
</comment>
<keyword evidence="5 6" id="KW-0648">Protein biosynthesis</keyword>
<evidence type="ECO:0000256" key="1">
    <source>
        <dbReference type="ARBA" id="ARBA00010699"/>
    </source>
</evidence>
<protein>
    <recommendedName>
        <fullName evidence="2 6">Methionyl-tRNA formyltransferase</fullName>
        <ecNumber evidence="2 6">2.1.2.9</ecNumber>
    </recommendedName>
</protein>
<dbReference type="OrthoDB" id="9802815at2"/>
<evidence type="ECO:0000256" key="5">
    <source>
        <dbReference type="ARBA" id="ARBA00022917"/>
    </source>
</evidence>